<accession>A0LAQ6</accession>
<dbReference type="eggNOG" id="COG0500">
    <property type="taxonomic scope" value="Bacteria"/>
</dbReference>
<evidence type="ECO:0000313" key="4">
    <source>
        <dbReference type="EMBL" id="ABK45049.1"/>
    </source>
</evidence>
<dbReference type="Gene3D" id="3.40.50.300">
    <property type="entry name" value="P-loop containing nucleotide triphosphate hydrolases"/>
    <property type="match status" value="1"/>
</dbReference>
<organism evidence="4 5">
    <name type="scientific">Magnetococcus marinus (strain ATCC BAA-1437 / JCM 17883 / MC-1)</name>
    <dbReference type="NCBI Taxonomy" id="156889"/>
    <lineage>
        <taxon>Bacteria</taxon>
        <taxon>Pseudomonadati</taxon>
        <taxon>Pseudomonadota</taxon>
        <taxon>Magnetococcia</taxon>
        <taxon>Magnetococcales</taxon>
        <taxon>Magnetococcaceae</taxon>
        <taxon>Magnetococcus</taxon>
    </lineage>
</organism>
<sequence length="388" mass="43897">MGNENRSGVIWITGYSASGKTTVARLLDANLSQAGVQTIFLDGDQLRSIFDHRWGYERADRIDLARVYFRLCSHLSSQGYTVIIAAVAMYEEVRTWFKMHVNNPLEIYLDVPESERRKRDKKSKHVYKKQDFKSLYDEPLNPDLVVLNHGATTPLQAAETIGHFYLYGEQPQIESQHGRGEHWNTYYRQAAAPEEPSLFAQEVAKALSPSSVLLEVGCGNGRDANYFARLGHKTMAIDASEQAIALCKESAITDNPTFSARRAKGLSATHINSFSAIYSRFCIHAMTKQEEVDFLNEAILLLEPMGRLYIECRSINDPLAQQGEVISPSERISGHYRRFIVMEELVNRLQQAGFTILQQQESQGFAPHKDEDPVVIRIEAEKPLKETP</sequence>
<proteinExistence type="predicted"/>
<dbReference type="InterPro" id="IPR059117">
    <property type="entry name" value="APS_kinase_dom"/>
</dbReference>
<dbReference type="Pfam" id="PF13649">
    <property type="entry name" value="Methyltransf_25"/>
    <property type="match status" value="1"/>
</dbReference>
<feature type="domain" description="Methyltransferase" evidence="3">
    <location>
        <begin position="214"/>
        <end position="306"/>
    </location>
</feature>
<evidence type="ECO:0000313" key="5">
    <source>
        <dbReference type="Proteomes" id="UP000002586"/>
    </source>
</evidence>
<dbReference type="PANTHER" id="PTHR42700">
    <property type="entry name" value="SULFATE ADENYLYLTRANSFERASE"/>
    <property type="match status" value="1"/>
</dbReference>
<dbReference type="CDD" id="cd02440">
    <property type="entry name" value="AdoMet_MTases"/>
    <property type="match status" value="1"/>
</dbReference>
<name>A0LAQ6_MAGMM</name>
<dbReference type="InterPro" id="IPR029063">
    <property type="entry name" value="SAM-dependent_MTases_sf"/>
</dbReference>
<dbReference type="GO" id="GO:0005737">
    <property type="term" value="C:cytoplasm"/>
    <property type="evidence" value="ECO:0007669"/>
    <property type="project" value="TreeGrafter"/>
</dbReference>
<keyword evidence="4" id="KW-0418">Kinase</keyword>
<dbReference type="GO" id="GO:0004020">
    <property type="term" value="F:adenylylsulfate kinase activity"/>
    <property type="evidence" value="ECO:0007669"/>
    <property type="project" value="UniProtKB-EC"/>
</dbReference>
<evidence type="ECO:0000259" key="3">
    <source>
        <dbReference type="Pfam" id="PF13649"/>
    </source>
</evidence>
<dbReference type="InterPro" id="IPR050512">
    <property type="entry name" value="Sulf_AdTrans/APS_kinase"/>
</dbReference>
<dbReference type="HOGENOM" id="CLU_727208_0_0_5"/>
<dbReference type="PANTHER" id="PTHR42700:SF1">
    <property type="entry name" value="SULFATE ADENYLYLTRANSFERASE"/>
    <property type="match status" value="1"/>
</dbReference>
<dbReference type="STRING" id="156889.Mmc1_2549"/>
<dbReference type="OrthoDB" id="9765084at2"/>
<dbReference type="EMBL" id="CP000471">
    <property type="protein sequence ID" value="ABK45049.1"/>
    <property type="molecule type" value="Genomic_DNA"/>
</dbReference>
<reference evidence="5" key="1">
    <citation type="journal article" date="2009" name="Appl. Environ. Microbiol.">
        <title>Complete genome sequence of the chemolithoautotrophic marine magnetotactic coccus strain MC-1.</title>
        <authorList>
            <person name="Schubbe S."/>
            <person name="Williams T.J."/>
            <person name="Xie G."/>
            <person name="Kiss H.E."/>
            <person name="Brettin T.S."/>
            <person name="Martinez D."/>
            <person name="Ross C.A."/>
            <person name="Schuler D."/>
            <person name="Cox B.L."/>
            <person name="Nealson K.H."/>
            <person name="Bazylinski D.A."/>
        </authorList>
    </citation>
    <scope>NUCLEOTIDE SEQUENCE [LARGE SCALE GENOMIC DNA]</scope>
    <source>
        <strain evidence="5">ATCC BAA-1437 / JCM 17883 / MC-1</strain>
    </source>
</reference>
<dbReference type="Pfam" id="PF01583">
    <property type="entry name" value="APS_kinase"/>
    <property type="match status" value="1"/>
</dbReference>
<evidence type="ECO:0000259" key="2">
    <source>
        <dbReference type="Pfam" id="PF01583"/>
    </source>
</evidence>
<evidence type="ECO:0000256" key="1">
    <source>
        <dbReference type="ARBA" id="ARBA00022679"/>
    </source>
</evidence>
<dbReference type="GO" id="GO:0010134">
    <property type="term" value="P:sulfate assimilation via adenylyl sulfate reduction"/>
    <property type="evidence" value="ECO:0007669"/>
    <property type="project" value="TreeGrafter"/>
</dbReference>
<reference evidence="4 5" key="2">
    <citation type="journal article" date="2012" name="Int. J. Syst. Evol. Microbiol.">
        <title>Magnetococcus marinus gen. nov., sp. nov., a marine, magnetotactic bacterium that represents a novel lineage (Magnetococcaceae fam. nov.; Magnetococcales ord. nov.) at the base of the Alphaproteobacteria.</title>
        <authorList>
            <person name="Bazylinski D.A."/>
            <person name="Williams T.J."/>
            <person name="Lefevre C.T."/>
            <person name="Berg R.J."/>
            <person name="Zhang C.L."/>
            <person name="Bowser S.S."/>
            <person name="Dean A.J."/>
            <person name="Beveridge T.J."/>
        </authorList>
    </citation>
    <scope>NUCLEOTIDE SEQUENCE [LARGE SCALE GENOMIC DNA]</scope>
    <source>
        <strain evidence="5">ATCC BAA-1437 / JCM 17883 / MC-1</strain>
    </source>
</reference>
<dbReference type="eggNOG" id="COG0529">
    <property type="taxonomic scope" value="Bacteria"/>
</dbReference>
<keyword evidence="1 4" id="KW-0808">Transferase</keyword>
<dbReference type="Gene3D" id="3.40.50.150">
    <property type="entry name" value="Vaccinia Virus protein VP39"/>
    <property type="match status" value="1"/>
</dbReference>
<dbReference type="AlphaFoldDB" id="A0LAQ6"/>
<dbReference type="GO" id="GO:0004781">
    <property type="term" value="F:sulfate adenylyltransferase (ATP) activity"/>
    <property type="evidence" value="ECO:0007669"/>
    <property type="project" value="TreeGrafter"/>
</dbReference>
<dbReference type="KEGG" id="mgm:Mmc1_2549"/>
<gene>
    <name evidence="4" type="ordered locus">Mmc1_2549</name>
</gene>
<dbReference type="RefSeq" id="WP_011714168.1">
    <property type="nucleotide sequence ID" value="NC_008576.1"/>
</dbReference>
<dbReference type="GO" id="GO:0019379">
    <property type="term" value="P:sulfate assimilation, phosphoadenylyl sulfate reduction by phosphoadenylyl-sulfate reductase (thioredoxin)"/>
    <property type="evidence" value="ECO:0007669"/>
    <property type="project" value="TreeGrafter"/>
</dbReference>
<dbReference type="SUPFAM" id="SSF52540">
    <property type="entry name" value="P-loop containing nucleoside triphosphate hydrolases"/>
    <property type="match status" value="1"/>
</dbReference>
<dbReference type="SUPFAM" id="SSF53335">
    <property type="entry name" value="S-adenosyl-L-methionine-dependent methyltransferases"/>
    <property type="match status" value="1"/>
</dbReference>
<dbReference type="InterPro" id="IPR027417">
    <property type="entry name" value="P-loop_NTPase"/>
</dbReference>
<dbReference type="Proteomes" id="UP000002586">
    <property type="component" value="Chromosome"/>
</dbReference>
<dbReference type="InterPro" id="IPR041698">
    <property type="entry name" value="Methyltransf_25"/>
</dbReference>
<dbReference type="EC" id="2.7.1.25" evidence="4"/>
<protein>
    <submittedName>
        <fullName evidence="4">Adenylylsulfate kinase</fullName>
        <ecNumber evidence="4">2.7.1.25</ecNumber>
    </submittedName>
</protein>
<keyword evidence="5" id="KW-1185">Reference proteome</keyword>
<feature type="domain" description="APS kinase" evidence="2">
    <location>
        <begin position="7"/>
        <end position="146"/>
    </location>
</feature>